<evidence type="ECO:0000256" key="1">
    <source>
        <dbReference type="SAM" id="MobiDB-lite"/>
    </source>
</evidence>
<sequence>MQQPLKILGDYYLLPTGMNAERVHELLGRVVEYPVQPLVRYEPEDKIIPQKLVEGLMGNSNALESVTEKSHKNETDKGRIRVTDLVRAHVNEEEGTSAAVAVYLLKTYDMTQIKPNFDKLKEDPAYLAGIEKIFDETKKTKLPMITKVLVCEDMEVKEASHSNSGIGVGAKLPVTAAATHGAVIKGPLDVDAEFEHEKKIHDEKTKKIKGKIIVALAYTWVERSQVPKKRQPRETSLFKRIKAFFSHKDDSPKMEINVCLDPNEPPYMSVETKDRPEQAPEKFVAEGKRLDIEEGSSSEHTAHDDEDENHLQQVREIPGK</sequence>
<evidence type="ECO:0000313" key="2">
    <source>
        <dbReference type="EMBL" id="KAF4634090.1"/>
    </source>
</evidence>
<name>A0A8H4RSC5_9HELO</name>
<dbReference type="OrthoDB" id="3557417at2759"/>
<feature type="region of interest" description="Disordered" evidence="1">
    <location>
        <begin position="262"/>
        <end position="320"/>
    </location>
</feature>
<gene>
    <name evidence="2" type="ORF">G7Y89_g4014</name>
</gene>
<keyword evidence="3" id="KW-1185">Reference proteome</keyword>
<dbReference type="EMBL" id="JAAMPI010000209">
    <property type="protein sequence ID" value="KAF4634090.1"/>
    <property type="molecule type" value="Genomic_DNA"/>
</dbReference>
<dbReference type="Proteomes" id="UP000566819">
    <property type="component" value="Unassembled WGS sequence"/>
</dbReference>
<dbReference type="AlphaFoldDB" id="A0A8H4RSC5"/>
<organism evidence="2 3">
    <name type="scientific">Cudoniella acicularis</name>
    <dbReference type="NCBI Taxonomy" id="354080"/>
    <lineage>
        <taxon>Eukaryota</taxon>
        <taxon>Fungi</taxon>
        <taxon>Dikarya</taxon>
        <taxon>Ascomycota</taxon>
        <taxon>Pezizomycotina</taxon>
        <taxon>Leotiomycetes</taxon>
        <taxon>Helotiales</taxon>
        <taxon>Tricladiaceae</taxon>
        <taxon>Cudoniella</taxon>
    </lineage>
</organism>
<comment type="caution">
    <text evidence="2">The sequence shown here is derived from an EMBL/GenBank/DDBJ whole genome shotgun (WGS) entry which is preliminary data.</text>
</comment>
<evidence type="ECO:0000313" key="3">
    <source>
        <dbReference type="Proteomes" id="UP000566819"/>
    </source>
</evidence>
<feature type="compositionally biased region" description="Basic and acidic residues" evidence="1">
    <location>
        <begin position="271"/>
        <end position="292"/>
    </location>
</feature>
<protein>
    <submittedName>
        <fullName evidence="2">Uncharacterized protein</fullName>
    </submittedName>
</protein>
<accession>A0A8H4RSC5</accession>
<reference evidence="2 3" key="1">
    <citation type="submission" date="2020-03" db="EMBL/GenBank/DDBJ databases">
        <title>Draft Genome Sequence of Cudoniella acicularis.</title>
        <authorList>
            <person name="Buettner E."/>
            <person name="Kellner H."/>
        </authorList>
    </citation>
    <scope>NUCLEOTIDE SEQUENCE [LARGE SCALE GENOMIC DNA]</scope>
    <source>
        <strain evidence="2 3">DSM 108380</strain>
    </source>
</reference>
<proteinExistence type="predicted"/>